<dbReference type="KEGG" id="kro:BVG79_01070"/>
<proteinExistence type="predicted"/>
<dbReference type="AlphaFoldDB" id="A0A1W6NYS9"/>
<dbReference type="RefSeq" id="WP_157115629.1">
    <property type="nucleotide sequence ID" value="NZ_CP019937.1"/>
</dbReference>
<sequence>MEQKLLSDIEAFRDATGLSEHRVGIILAKNGRLLERLRADRPFQVPTVRKIKDALKRETAIRLATQQSDAAK</sequence>
<dbReference type="EMBL" id="CP019937">
    <property type="protein sequence ID" value="ARO14416.1"/>
    <property type="molecule type" value="Genomic_DNA"/>
</dbReference>
<gene>
    <name evidence="1" type="ORF">BVG79_01070</name>
</gene>
<evidence type="ECO:0000313" key="2">
    <source>
        <dbReference type="Proteomes" id="UP000242447"/>
    </source>
</evidence>
<dbReference type="OrthoDB" id="7876795at2"/>
<name>A0A1W6NYS9_9RHOB</name>
<dbReference type="Proteomes" id="UP000242447">
    <property type="component" value="Chromosome"/>
</dbReference>
<organism evidence="1 2">
    <name type="scientific">Ketogulonicigenium robustum</name>
    <dbReference type="NCBI Taxonomy" id="92947"/>
    <lineage>
        <taxon>Bacteria</taxon>
        <taxon>Pseudomonadati</taxon>
        <taxon>Pseudomonadota</taxon>
        <taxon>Alphaproteobacteria</taxon>
        <taxon>Rhodobacterales</taxon>
        <taxon>Roseobacteraceae</taxon>
        <taxon>Ketogulonicigenium</taxon>
    </lineage>
</organism>
<protein>
    <submittedName>
        <fullName evidence="1">Uncharacterized protein</fullName>
    </submittedName>
</protein>
<reference evidence="1 2" key="1">
    <citation type="submission" date="2017-02" db="EMBL/GenBank/DDBJ databases">
        <title>Ketogulonicigenium robustum SPU B003 Genome sequencing and assembly.</title>
        <authorList>
            <person name="Li Y."/>
            <person name="Liu L."/>
            <person name="Wang C."/>
            <person name="Zhang M."/>
            <person name="Zhang T."/>
            <person name="Zhang Y."/>
        </authorList>
    </citation>
    <scope>NUCLEOTIDE SEQUENCE [LARGE SCALE GENOMIC DNA]</scope>
    <source>
        <strain evidence="1 2">SPU_B003</strain>
    </source>
</reference>
<evidence type="ECO:0000313" key="1">
    <source>
        <dbReference type="EMBL" id="ARO14416.1"/>
    </source>
</evidence>
<keyword evidence="2" id="KW-1185">Reference proteome</keyword>
<accession>A0A1W6NYS9</accession>
<dbReference type="STRING" id="92947.BVG79_01070"/>